<keyword evidence="2" id="KW-1185">Reference proteome</keyword>
<protein>
    <submittedName>
        <fullName evidence="1">Uncharacterized protein</fullName>
    </submittedName>
</protein>
<organism evidence="1 2">
    <name type="scientific">Edaphochlamys debaryana</name>
    <dbReference type="NCBI Taxonomy" id="47281"/>
    <lineage>
        <taxon>Eukaryota</taxon>
        <taxon>Viridiplantae</taxon>
        <taxon>Chlorophyta</taxon>
        <taxon>core chlorophytes</taxon>
        <taxon>Chlorophyceae</taxon>
        <taxon>CS clade</taxon>
        <taxon>Chlamydomonadales</taxon>
        <taxon>Chlamydomonadales incertae sedis</taxon>
        <taxon>Edaphochlamys</taxon>
    </lineage>
</organism>
<reference evidence="1" key="1">
    <citation type="journal article" date="2020" name="bioRxiv">
        <title>Comparative genomics of Chlamydomonas.</title>
        <authorList>
            <person name="Craig R.J."/>
            <person name="Hasan A.R."/>
            <person name="Ness R.W."/>
            <person name="Keightley P.D."/>
        </authorList>
    </citation>
    <scope>NUCLEOTIDE SEQUENCE</scope>
    <source>
        <strain evidence="1">CCAP 11/70</strain>
    </source>
</reference>
<dbReference type="EMBL" id="JAEHOE010000061">
    <property type="protein sequence ID" value="KAG2490434.1"/>
    <property type="molecule type" value="Genomic_DNA"/>
</dbReference>
<proteinExistence type="predicted"/>
<gene>
    <name evidence="1" type="ORF">HYH03_011070</name>
</gene>
<dbReference type="Proteomes" id="UP000612055">
    <property type="component" value="Unassembled WGS sequence"/>
</dbReference>
<accession>A0A836BWS8</accession>
<evidence type="ECO:0000313" key="2">
    <source>
        <dbReference type="Proteomes" id="UP000612055"/>
    </source>
</evidence>
<evidence type="ECO:0000313" key="1">
    <source>
        <dbReference type="EMBL" id="KAG2490434.1"/>
    </source>
</evidence>
<dbReference type="AlphaFoldDB" id="A0A836BWS8"/>
<name>A0A836BWS8_9CHLO</name>
<sequence>MSDHETAASEAMFGIFYEDILQETSYFLDALRDTGMIGNIVRLALKHWDHAWLEHLLARLTEAELDLIICGRIPSGYSKGTFDPDSSADTVCNAIYVNSILLQYVVHRGVVNSDSFAKLLAYSIALDVNYCNAWLEACYAHLLDAYIPHSAFRCYLAMCVKCIITGTVDTANLRLDGPICRVLRNHAVTRDILRSWWQALPEREEKLIAYLNHVIGYSRAVLTLQTRWREYMYRSDGNYVRRLIAKYAKYENMDDAYPALPVWQRPKFNFAKLAAVMS</sequence>
<comment type="caution">
    <text evidence="1">The sequence shown here is derived from an EMBL/GenBank/DDBJ whole genome shotgun (WGS) entry which is preliminary data.</text>
</comment>